<proteinExistence type="predicted"/>
<evidence type="ECO:0000256" key="3">
    <source>
        <dbReference type="ARBA" id="ARBA00022989"/>
    </source>
</evidence>
<keyword evidence="4 5" id="KW-0472">Membrane</keyword>
<keyword evidence="3 5" id="KW-1133">Transmembrane helix</keyword>
<dbReference type="EMBL" id="JAQJAN010000006">
    <property type="protein sequence ID" value="KAJ5727664.1"/>
    <property type="molecule type" value="Genomic_DNA"/>
</dbReference>
<keyword evidence="7" id="KW-1185">Reference proteome</keyword>
<comment type="caution">
    <text evidence="6">The sequence shown here is derived from an EMBL/GenBank/DDBJ whole genome shotgun (WGS) entry which is preliminary data.</text>
</comment>
<accession>A0AAD6MWL1</accession>
<comment type="subcellular location">
    <subcellularLocation>
        <location evidence="1">Membrane</location>
    </subcellularLocation>
</comment>
<evidence type="ECO:0000256" key="2">
    <source>
        <dbReference type="ARBA" id="ARBA00022692"/>
    </source>
</evidence>
<reference evidence="6" key="1">
    <citation type="journal article" date="2023" name="IMA Fungus">
        <title>Comparative genomic study of the Penicillium genus elucidates a diverse pangenome and 15 lateral gene transfer events.</title>
        <authorList>
            <person name="Petersen C."/>
            <person name="Sorensen T."/>
            <person name="Nielsen M.R."/>
            <person name="Sondergaard T.E."/>
            <person name="Sorensen J.L."/>
            <person name="Fitzpatrick D.A."/>
            <person name="Frisvad J.C."/>
            <person name="Nielsen K.L."/>
        </authorList>
    </citation>
    <scope>NUCLEOTIDE SEQUENCE</scope>
    <source>
        <strain evidence="6">IBT 17514</strain>
    </source>
</reference>
<dbReference type="InterPro" id="IPR036259">
    <property type="entry name" value="MFS_trans_sf"/>
</dbReference>
<evidence type="ECO:0000313" key="6">
    <source>
        <dbReference type="EMBL" id="KAJ5727664.1"/>
    </source>
</evidence>
<protein>
    <recommendedName>
        <fullName evidence="8">Major facilitator superfamily (MFS) profile domain-containing protein</fullName>
    </recommendedName>
</protein>
<sequence>MSSTRLRAKTIILGRNFYNIAGLITNVLINYQLTSTAWNWGATAAFFWLGMCFLCLGWSYFRLPEPKDRSYSELDVLFGLKVPARHFKHTRVDPFQASQGSVIESKANGAEVV</sequence>
<organism evidence="6 7">
    <name type="scientific">Penicillium malachiteum</name>
    <dbReference type="NCBI Taxonomy" id="1324776"/>
    <lineage>
        <taxon>Eukaryota</taxon>
        <taxon>Fungi</taxon>
        <taxon>Dikarya</taxon>
        <taxon>Ascomycota</taxon>
        <taxon>Pezizomycotina</taxon>
        <taxon>Eurotiomycetes</taxon>
        <taxon>Eurotiomycetidae</taxon>
        <taxon>Eurotiales</taxon>
        <taxon>Aspergillaceae</taxon>
        <taxon>Penicillium</taxon>
    </lineage>
</organism>
<dbReference type="GO" id="GO:0022857">
    <property type="term" value="F:transmembrane transporter activity"/>
    <property type="evidence" value="ECO:0007669"/>
    <property type="project" value="InterPro"/>
</dbReference>
<evidence type="ECO:0008006" key="8">
    <source>
        <dbReference type="Google" id="ProtNLM"/>
    </source>
</evidence>
<dbReference type="GO" id="GO:0016020">
    <property type="term" value="C:membrane"/>
    <property type="evidence" value="ECO:0007669"/>
    <property type="project" value="UniProtKB-SubCell"/>
</dbReference>
<gene>
    <name evidence="6" type="ORF">N7493_005484</name>
</gene>
<evidence type="ECO:0000256" key="5">
    <source>
        <dbReference type="SAM" id="Phobius"/>
    </source>
</evidence>
<keyword evidence="2 5" id="KW-0812">Transmembrane</keyword>
<reference evidence="6" key="2">
    <citation type="submission" date="2023-01" db="EMBL/GenBank/DDBJ databases">
        <authorList>
            <person name="Petersen C."/>
        </authorList>
    </citation>
    <scope>NUCLEOTIDE SEQUENCE</scope>
    <source>
        <strain evidence="6">IBT 17514</strain>
    </source>
</reference>
<evidence type="ECO:0000313" key="7">
    <source>
        <dbReference type="Proteomes" id="UP001215712"/>
    </source>
</evidence>
<feature type="transmembrane region" description="Helical" evidence="5">
    <location>
        <begin position="12"/>
        <end position="31"/>
    </location>
</feature>
<dbReference type="AlphaFoldDB" id="A0AAD6MWL1"/>
<dbReference type="Gene3D" id="1.20.1250.20">
    <property type="entry name" value="MFS general substrate transporter like domains"/>
    <property type="match status" value="1"/>
</dbReference>
<evidence type="ECO:0000256" key="4">
    <source>
        <dbReference type="ARBA" id="ARBA00023136"/>
    </source>
</evidence>
<feature type="transmembrane region" description="Helical" evidence="5">
    <location>
        <begin position="37"/>
        <end position="61"/>
    </location>
</feature>
<dbReference type="Proteomes" id="UP001215712">
    <property type="component" value="Unassembled WGS sequence"/>
</dbReference>
<dbReference type="InterPro" id="IPR005828">
    <property type="entry name" value="MFS_sugar_transport-like"/>
</dbReference>
<evidence type="ECO:0000256" key="1">
    <source>
        <dbReference type="ARBA" id="ARBA00004370"/>
    </source>
</evidence>
<name>A0AAD6MWL1_9EURO</name>
<dbReference type="Pfam" id="PF00083">
    <property type="entry name" value="Sugar_tr"/>
    <property type="match status" value="1"/>
</dbReference>